<evidence type="ECO:0000256" key="1">
    <source>
        <dbReference type="SAM" id="MobiDB-lite"/>
    </source>
</evidence>
<gene>
    <name evidence="4" type="ORF">SAMN04488509_10278</name>
</gene>
<accession>A0A1G6U0V9</accession>
<evidence type="ECO:0000313" key="5">
    <source>
        <dbReference type="Proteomes" id="UP000199603"/>
    </source>
</evidence>
<dbReference type="AlphaFoldDB" id="A0A1G6U0V9"/>
<feature type="compositionally biased region" description="Polar residues" evidence="1">
    <location>
        <begin position="135"/>
        <end position="148"/>
    </location>
</feature>
<keyword evidence="5" id="KW-1185">Reference proteome</keyword>
<reference evidence="4 5" key="1">
    <citation type="submission" date="2016-10" db="EMBL/GenBank/DDBJ databases">
        <authorList>
            <person name="de Groot N.N."/>
        </authorList>
    </citation>
    <scope>NUCLEOTIDE SEQUENCE [LARGE SCALE GENOMIC DNA]</scope>
    <source>
        <strain evidence="4 5">DSM 16957</strain>
    </source>
</reference>
<keyword evidence="2" id="KW-0732">Signal</keyword>
<feature type="chain" id="PRO_5011695180" description="DUF4124 domain-containing protein" evidence="2">
    <location>
        <begin position="26"/>
        <end position="166"/>
    </location>
</feature>
<dbReference type="Proteomes" id="UP000199603">
    <property type="component" value="Unassembled WGS sequence"/>
</dbReference>
<feature type="region of interest" description="Disordered" evidence="1">
    <location>
        <begin position="134"/>
        <end position="166"/>
    </location>
</feature>
<dbReference type="InterPro" id="IPR025392">
    <property type="entry name" value="DUF4124"/>
</dbReference>
<organism evidence="4 5">
    <name type="scientific">Aquimonas voraii</name>
    <dbReference type="NCBI Taxonomy" id="265719"/>
    <lineage>
        <taxon>Bacteria</taxon>
        <taxon>Pseudomonadati</taxon>
        <taxon>Pseudomonadota</taxon>
        <taxon>Gammaproteobacteria</taxon>
        <taxon>Lysobacterales</taxon>
        <taxon>Lysobacteraceae</taxon>
        <taxon>Aquimonas</taxon>
    </lineage>
</organism>
<dbReference type="EMBL" id="FNAG01000002">
    <property type="protein sequence ID" value="SDD34237.1"/>
    <property type="molecule type" value="Genomic_DNA"/>
</dbReference>
<proteinExistence type="predicted"/>
<dbReference type="RefSeq" id="WP_176764015.1">
    <property type="nucleotide sequence ID" value="NZ_FNAG01000002.1"/>
</dbReference>
<dbReference type="STRING" id="265719.SAMN04488509_10278"/>
<protein>
    <recommendedName>
        <fullName evidence="3">DUF4124 domain-containing protein</fullName>
    </recommendedName>
</protein>
<dbReference type="Pfam" id="PF13511">
    <property type="entry name" value="DUF4124"/>
    <property type="match status" value="1"/>
</dbReference>
<evidence type="ECO:0000259" key="3">
    <source>
        <dbReference type="Pfam" id="PF13511"/>
    </source>
</evidence>
<feature type="signal peptide" evidence="2">
    <location>
        <begin position="1"/>
        <end position="25"/>
    </location>
</feature>
<evidence type="ECO:0000313" key="4">
    <source>
        <dbReference type="EMBL" id="SDD34237.1"/>
    </source>
</evidence>
<name>A0A1G6U0V9_9GAMM</name>
<feature type="domain" description="DUF4124" evidence="3">
    <location>
        <begin position="16"/>
        <end position="67"/>
    </location>
</feature>
<sequence length="166" mass="17669">MRLPICSTALLFSLALAGLSTEAAATEVYRWKDANGVTQYGERPPEGVQAQRVALRAEPSVAPAPPATSAAATPASVDDPNLSPDERAELARQRALEAAADARRQSRAAACARAQQNLQVLRANDYVSLRDGETTRTLTSAERQQQIAENEAAETEHCAPDVDSEG</sequence>
<feature type="compositionally biased region" description="Low complexity" evidence="1">
    <location>
        <begin position="67"/>
        <end position="80"/>
    </location>
</feature>
<feature type="region of interest" description="Disordered" evidence="1">
    <location>
        <begin position="57"/>
        <end position="87"/>
    </location>
</feature>
<evidence type="ECO:0000256" key="2">
    <source>
        <dbReference type="SAM" id="SignalP"/>
    </source>
</evidence>